<feature type="transmembrane region" description="Helical" evidence="6">
    <location>
        <begin position="6"/>
        <end position="26"/>
    </location>
</feature>
<dbReference type="PANTHER" id="PTHR35007">
    <property type="entry name" value="INTEGRAL MEMBRANE PROTEIN-RELATED"/>
    <property type="match status" value="1"/>
</dbReference>
<feature type="transmembrane region" description="Helical" evidence="6">
    <location>
        <begin position="91"/>
        <end position="114"/>
    </location>
</feature>
<feature type="transmembrane region" description="Helical" evidence="6">
    <location>
        <begin position="270"/>
        <end position="295"/>
    </location>
</feature>
<dbReference type="GO" id="GO:0005886">
    <property type="term" value="C:plasma membrane"/>
    <property type="evidence" value="ECO:0007669"/>
    <property type="project" value="UniProtKB-SubCell"/>
</dbReference>
<evidence type="ECO:0000313" key="8">
    <source>
        <dbReference type="EMBL" id="ORE89193.1"/>
    </source>
</evidence>
<proteinExistence type="predicted"/>
<evidence type="ECO:0000256" key="3">
    <source>
        <dbReference type="ARBA" id="ARBA00022692"/>
    </source>
</evidence>
<reference evidence="8 9" key="1">
    <citation type="submission" date="2013-04" db="EMBL/GenBank/DDBJ databases">
        <title>Oceanococcus atlanticus 22II-S10r2 Genome Sequencing.</title>
        <authorList>
            <person name="Lai Q."/>
            <person name="Li G."/>
            <person name="Shao Z."/>
        </authorList>
    </citation>
    <scope>NUCLEOTIDE SEQUENCE [LARGE SCALE GENOMIC DNA]</scope>
    <source>
        <strain evidence="8 9">22II-S10r2</strain>
    </source>
</reference>
<keyword evidence="2" id="KW-1003">Cell membrane</keyword>
<feature type="transmembrane region" description="Helical" evidence="6">
    <location>
        <begin position="120"/>
        <end position="140"/>
    </location>
</feature>
<evidence type="ECO:0000259" key="7">
    <source>
        <dbReference type="Pfam" id="PF00482"/>
    </source>
</evidence>
<dbReference type="Proteomes" id="UP000192342">
    <property type="component" value="Unassembled WGS sequence"/>
</dbReference>
<feature type="domain" description="Type II secretion system protein GspF" evidence="7">
    <location>
        <begin position="158"/>
        <end position="286"/>
    </location>
</feature>
<evidence type="ECO:0000256" key="2">
    <source>
        <dbReference type="ARBA" id="ARBA00022475"/>
    </source>
</evidence>
<evidence type="ECO:0000256" key="6">
    <source>
        <dbReference type="SAM" id="Phobius"/>
    </source>
</evidence>
<dbReference type="OrthoDB" id="8534919at2"/>
<dbReference type="EMBL" id="AQQV01000001">
    <property type="protein sequence ID" value="ORE89193.1"/>
    <property type="molecule type" value="Genomic_DNA"/>
</dbReference>
<comment type="caution">
    <text evidence="8">The sequence shown here is derived from an EMBL/GenBank/DDBJ whole genome shotgun (WGS) entry which is preliminary data.</text>
</comment>
<comment type="subcellular location">
    <subcellularLocation>
        <location evidence="1">Cell membrane</location>
        <topology evidence="1">Multi-pass membrane protein</topology>
    </subcellularLocation>
</comment>
<accession>A0A1Y1SHP3</accession>
<evidence type="ECO:0000256" key="1">
    <source>
        <dbReference type="ARBA" id="ARBA00004651"/>
    </source>
</evidence>
<dbReference type="AlphaFoldDB" id="A0A1Y1SHP3"/>
<evidence type="ECO:0000313" key="9">
    <source>
        <dbReference type="Proteomes" id="UP000192342"/>
    </source>
</evidence>
<organism evidence="8 9">
    <name type="scientific">Oceanococcus atlanticus</name>
    <dbReference type="NCBI Taxonomy" id="1317117"/>
    <lineage>
        <taxon>Bacteria</taxon>
        <taxon>Pseudomonadati</taxon>
        <taxon>Pseudomonadota</taxon>
        <taxon>Gammaproteobacteria</taxon>
        <taxon>Chromatiales</taxon>
        <taxon>Oceanococcaceae</taxon>
        <taxon>Oceanococcus</taxon>
    </lineage>
</organism>
<keyword evidence="5 6" id="KW-0472">Membrane</keyword>
<dbReference type="Gene3D" id="1.20.81.30">
    <property type="entry name" value="Type II secretion system (T2SS), domain F"/>
    <property type="match status" value="1"/>
</dbReference>
<name>A0A1Y1SHP3_9GAMM</name>
<dbReference type="Pfam" id="PF00482">
    <property type="entry name" value="T2SSF"/>
    <property type="match status" value="1"/>
</dbReference>
<gene>
    <name evidence="8" type="ORF">ATO7_04920</name>
</gene>
<dbReference type="PANTHER" id="PTHR35007:SF2">
    <property type="entry name" value="PILUS ASSEMBLE PROTEIN"/>
    <property type="match status" value="1"/>
</dbReference>
<evidence type="ECO:0000256" key="5">
    <source>
        <dbReference type="ARBA" id="ARBA00023136"/>
    </source>
</evidence>
<dbReference type="RefSeq" id="WP_083560083.1">
    <property type="nucleotide sequence ID" value="NZ_AQQV01000001.1"/>
</dbReference>
<dbReference type="InterPro" id="IPR018076">
    <property type="entry name" value="T2SS_GspF_dom"/>
</dbReference>
<keyword evidence="4 6" id="KW-1133">Transmembrane helix</keyword>
<dbReference type="InterPro" id="IPR042094">
    <property type="entry name" value="T2SS_GspF_sf"/>
</dbReference>
<sequence length="300" mass="32734">MTGPILLGLASALAVLALFLGGWWIATVRESQRATQRVKTDVLHTPRDDDDRWWALFAEPGQRVDAWFDENGETDRLLVQAGLRSAMQRGAYFATQALLPLSGVAVVIVAVLLGRLEGPMGFILGFGVACGFLLAPRIWLRRRAGRRQVQVKSEVAMFIHLLALLFDAGLSLRQALASLVREGHGVLPVIGQEIRLVLRQLEAGADPAEALHAMGKSLDVAELNAVLGVLRQVDRYGGELREPLMEALAVVEERRQLSLREKVNGLSGRMTVVMVLFFFPALLIFVAGPAFLSIARALGS</sequence>
<dbReference type="STRING" id="1317117.ATO7_04920"/>
<evidence type="ECO:0000256" key="4">
    <source>
        <dbReference type="ARBA" id="ARBA00022989"/>
    </source>
</evidence>
<keyword evidence="3 6" id="KW-0812">Transmembrane</keyword>
<protein>
    <submittedName>
        <fullName evidence="8">Type II secretion system protein</fullName>
    </submittedName>
</protein>
<keyword evidence="9" id="KW-1185">Reference proteome</keyword>